<gene>
    <name evidence="2" type="ORF">EL26_05060</name>
</gene>
<evidence type="ECO:0000259" key="1">
    <source>
        <dbReference type="Pfam" id="PF14436"/>
    </source>
</evidence>
<evidence type="ECO:0000313" key="2">
    <source>
        <dbReference type="EMBL" id="KEO84470.1"/>
    </source>
</evidence>
<dbReference type="Pfam" id="PF14436">
    <property type="entry name" value="EndoU_bacteria"/>
    <property type="match status" value="1"/>
</dbReference>
<dbReference type="GO" id="GO:0004519">
    <property type="term" value="F:endonuclease activity"/>
    <property type="evidence" value="ECO:0007669"/>
    <property type="project" value="InterPro"/>
</dbReference>
<accession>A0A074LV09</accession>
<dbReference type="OrthoDB" id="2192478at2"/>
<organism evidence="2 3">
    <name type="scientific">Tumebacillus flagellatus</name>
    <dbReference type="NCBI Taxonomy" id="1157490"/>
    <lineage>
        <taxon>Bacteria</taxon>
        <taxon>Bacillati</taxon>
        <taxon>Bacillota</taxon>
        <taxon>Bacilli</taxon>
        <taxon>Bacillales</taxon>
        <taxon>Alicyclobacillaceae</taxon>
        <taxon>Tumebacillus</taxon>
    </lineage>
</organism>
<dbReference type="AlphaFoldDB" id="A0A074LV09"/>
<feature type="domain" description="Bacterial EndoU nuclease" evidence="1">
    <location>
        <begin position="4"/>
        <end position="124"/>
    </location>
</feature>
<protein>
    <recommendedName>
        <fullName evidence="1">Bacterial EndoU nuclease domain-containing protein</fullName>
    </recommendedName>
</protein>
<dbReference type="Proteomes" id="UP000027931">
    <property type="component" value="Unassembled WGS sequence"/>
</dbReference>
<sequence length="135" mass="14826">MEVKILEGQRKVPKNELIGGHSPKINNENEGFAVEVLSTNVDGTMNVMFTKQFPDGNISKLKKSTLFPKSWSDEQILASIIEVGNTPAISTRLRARATWHRAIINGIEIEVLKIGEDVTSAYPTGTIHAPRPAGF</sequence>
<comment type="caution">
    <text evidence="2">The sequence shown here is derived from an EMBL/GenBank/DDBJ whole genome shotgun (WGS) entry which is preliminary data.</text>
</comment>
<reference evidence="2 3" key="1">
    <citation type="journal article" date="2013" name="Int. J. Syst. Evol. Microbiol.">
        <title>Tumebacillus flagellatus sp. nov., an alpha-amylase/pullulanase-producing bacterium isolated from cassava wastewater.</title>
        <authorList>
            <person name="Wang Q."/>
            <person name="Xie N."/>
            <person name="Qin Y."/>
            <person name="Shen N."/>
            <person name="Zhu J."/>
            <person name="Mi H."/>
            <person name="Huang R."/>
        </authorList>
    </citation>
    <scope>NUCLEOTIDE SEQUENCE [LARGE SCALE GENOMIC DNA]</scope>
    <source>
        <strain evidence="2 3">GST4</strain>
    </source>
</reference>
<dbReference type="InterPro" id="IPR029501">
    <property type="entry name" value="EndoU_bac"/>
</dbReference>
<name>A0A074LV09_9BACL</name>
<dbReference type="eggNOG" id="COG5444">
    <property type="taxonomic scope" value="Bacteria"/>
</dbReference>
<evidence type="ECO:0000313" key="3">
    <source>
        <dbReference type="Proteomes" id="UP000027931"/>
    </source>
</evidence>
<keyword evidence="3" id="KW-1185">Reference proteome</keyword>
<dbReference type="EMBL" id="JMIR01000004">
    <property type="protein sequence ID" value="KEO84470.1"/>
    <property type="molecule type" value="Genomic_DNA"/>
</dbReference>
<proteinExistence type="predicted"/>